<feature type="compositionally biased region" description="Basic residues" evidence="2">
    <location>
        <begin position="1"/>
        <end position="19"/>
    </location>
</feature>
<keyword evidence="4" id="KW-1185">Reference proteome</keyword>
<evidence type="ECO:0000256" key="2">
    <source>
        <dbReference type="SAM" id="MobiDB-lite"/>
    </source>
</evidence>
<dbReference type="Proteomes" id="UP000182841">
    <property type="component" value="Unassembled WGS sequence"/>
</dbReference>
<dbReference type="GO" id="GO:0006310">
    <property type="term" value="P:DNA recombination"/>
    <property type="evidence" value="ECO:0007669"/>
    <property type="project" value="UniProtKB-KW"/>
</dbReference>
<dbReference type="Gene3D" id="1.10.443.10">
    <property type="entry name" value="Intergrase catalytic core"/>
    <property type="match status" value="1"/>
</dbReference>
<dbReference type="AlphaFoldDB" id="A0A1H9WAC9"/>
<feature type="compositionally biased region" description="Low complexity" evidence="2">
    <location>
        <begin position="233"/>
        <end position="248"/>
    </location>
</feature>
<feature type="compositionally biased region" description="Polar residues" evidence="2">
    <location>
        <begin position="179"/>
        <end position="190"/>
    </location>
</feature>
<proteinExistence type="predicted"/>
<dbReference type="InterPro" id="IPR011010">
    <property type="entry name" value="DNA_brk_join_enz"/>
</dbReference>
<dbReference type="SUPFAM" id="SSF56349">
    <property type="entry name" value="DNA breaking-rejoining enzymes"/>
    <property type="match status" value="1"/>
</dbReference>
<reference evidence="4" key="1">
    <citation type="submission" date="2016-10" db="EMBL/GenBank/DDBJ databases">
        <authorList>
            <person name="Varghese N."/>
            <person name="Submissions S."/>
        </authorList>
    </citation>
    <scope>NUCLEOTIDE SEQUENCE [LARGE SCALE GENOMIC DNA]</scope>
    <source>
        <strain evidence="4">CGMCC 4.6825</strain>
    </source>
</reference>
<evidence type="ECO:0000256" key="1">
    <source>
        <dbReference type="ARBA" id="ARBA00023172"/>
    </source>
</evidence>
<dbReference type="GO" id="GO:0015074">
    <property type="term" value="P:DNA integration"/>
    <property type="evidence" value="ECO:0007669"/>
    <property type="project" value="InterPro"/>
</dbReference>
<keyword evidence="1" id="KW-0233">DNA recombination</keyword>
<organism evidence="3 4">
    <name type="scientific">Streptomyces qinglanensis</name>
    <dbReference type="NCBI Taxonomy" id="943816"/>
    <lineage>
        <taxon>Bacteria</taxon>
        <taxon>Bacillati</taxon>
        <taxon>Actinomycetota</taxon>
        <taxon>Actinomycetes</taxon>
        <taxon>Kitasatosporales</taxon>
        <taxon>Streptomycetaceae</taxon>
        <taxon>Streptomyces</taxon>
    </lineage>
</organism>
<name>A0A1H9WAC9_9ACTN</name>
<protein>
    <recommendedName>
        <fullName evidence="5">Phage integrase family protein</fullName>
    </recommendedName>
</protein>
<evidence type="ECO:0000313" key="4">
    <source>
        <dbReference type="Proteomes" id="UP000182841"/>
    </source>
</evidence>
<accession>A0A1H9WAC9</accession>
<feature type="region of interest" description="Disordered" evidence="2">
    <location>
        <begin position="156"/>
        <end position="264"/>
    </location>
</feature>
<feature type="region of interest" description="Disordered" evidence="2">
    <location>
        <begin position="1"/>
        <end position="123"/>
    </location>
</feature>
<dbReference type="GO" id="GO:0003677">
    <property type="term" value="F:DNA binding"/>
    <property type="evidence" value="ECO:0007669"/>
    <property type="project" value="InterPro"/>
</dbReference>
<sequence>MRERRRRPGRRRPGRRGGRPPRSAAEHARFGRRGGPAPCPTGPGVAACDAAGNPGGIGHRPSADGGNLARPARPYSPDRPRPPHTLRCPRFPDRSAGPGTPQARCPRGVTVSGGRPRFPAGSAHSVALRTALRKGELLGLHWEDLDLTTGTVSIRRSLQRTRTGGLTHLPTKTRGPNAASPSRPNASIPQGRQGAAGHGTPGCRLGQEGQRPGLHHADRWASRPCQPPVASVASSTGPDSAASASTTSDTRRRPFSWSRAWTSS</sequence>
<dbReference type="EMBL" id="FOGO01000016">
    <property type="protein sequence ID" value="SES30868.1"/>
    <property type="molecule type" value="Genomic_DNA"/>
</dbReference>
<gene>
    <name evidence="3" type="ORF">SAMN05421870_11673</name>
</gene>
<evidence type="ECO:0008006" key="5">
    <source>
        <dbReference type="Google" id="ProtNLM"/>
    </source>
</evidence>
<dbReference type="InterPro" id="IPR013762">
    <property type="entry name" value="Integrase-like_cat_sf"/>
</dbReference>
<evidence type="ECO:0000313" key="3">
    <source>
        <dbReference type="EMBL" id="SES30868.1"/>
    </source>
</evidence>